<evidence type="ECO:0000313" key="2">
    <source>
        <dbReference type="Proteomes" id="UP000278288"/>
    </source>
</evidence>
<dbReference type="PANTHER" id="PTHR38471">
    <property type="entry name" value="FOUR HELIX BUNDLE PROTEIN"/>
    <property type="match status" value="1"/>
</dbReference>
<dbReference type="KEGG" id="cnk:EG343_07250"/>
<protein>
    <submittedName>
        <fullName evidence="1">Four helix bundle protein</fullName>
    </submittedName>
</protein>
<reference evidence="1 2" key="1">
    <citation type="submission" date="2018-11" db="EMBL/GenBank/DDBJ databases">
        <title>Proposal to divide the Flavobacteriaceae and reorganize its genera based on Amino Acid Identity values calculated from whole genome sequences.</title>
        <authorList>
            <person name="Nicholson A.C."/>
            <person name="Gulvik C.A."/>
            <person name="Whitney A.M."/>
            <person name="Humrighouse B.W."/>
            <person name="Bell M."/>
            <person name="Holmes B."/>
            <person name="Steigerwalt A.G."/>
            <person name="Villarma A."/>
            <person name="Sheth M."/>
            <person name="Batra D."/>
            <person name="Pryor J."/>
            <person name="Bernardet J.-F."/>
            <person name="Hugo C."/>
            <person name="Kampfer P."/>
            <person name="Newman J."/>
            <person name="McQuiston J.R."/>
        </authorList>
    </citation>
    <scope>NUCLEOTIDE SEQUENCE [LARGE SCALE GENOMIC DNA]</scope>
    <source>
        <strain evidence="1 2">G0041</strain>
    </source>
</reference>
<dbReference type="AlphaFoldDB" id="A0AAD0YL06"/>
<dbReference type="SUPFAM" id="SSF158446">
    <property type="entry name" value="IVS-encoded protein-like"/>
    <property type="match status" value="1"/>
</dbReference>
<dbReference type="CDD" id="cd16377">
    <property type="entry name" value="23S_rRNA_IVP_like"/>
    <property type="match status" value="1"/>
</dbReference>
<dbReference type="PANTHER" id="PTHR38471:SF2">
    <property type="entry name" value="FOUR HELIX BUNDLE PROTEIN"/>
    <property type="match status" value="1"/>
</dbReference>
<dbReference type="Proteomes" id="UP000278288">
    <property type="component" value="Chromosome"/>
</dbReference>
<name>A0AAD0YL06_CHRNA</name>
<evidence type="ECO:0000313" key="1">
    <source>
        <dbReference type="EMBL" id="AZA90429.1"/>
    </source>
</evidence>
<dbReference type="InterPro" id="IPR012657">
    <property type="entry name" value="23S_rRNA-intervening_sequence"/>
</dbReference>
<organism evidence="1 2">
    <name type="scientific">Chryseobacterium nakagawai</name>
    <dbReference type="NCBI Taxonomy" id="1241982"/>
    <lineage>
        <taxon>Bacteria</taxon>
        <taxon>Pseudomonadati</taxon>
        <taxon>Bacteroidota</taxon>
        <taxon>Flavobacteriia</taxon>
        <taxon>Flavobacteriales</taxon>
        <taxon>Weeksellaceae</taxon>
        <taxon>Chryseobacterium group</taxon>
        <taxon>Chryseobacterium</taxon>
    </lineage>
</organism>
<dbReference type="EMBL" id="CP033923">
    <property type="protein sequence ID" value="AZA90429.1"/>
    <property type="molecule type" value="Genomic_DNA"/>
</dbReference>
<keyword evidence="2" id="KW-1185">Reference proteome</keyword>
<dbReference type="Gene3D" id="1.20.1440.60">
    <property type="entry name" value="23S rRNA-intervening sequence"/>
    <property type="match status" value="1"/>
</dbReference>
<dbReference type="Pfam" id="PF05635">
    <property type="entry name" value="23S_rRNA_IVP"/>
    <property type="match status" value="1"/>
</dbReference>
<gene>
    <name evidence="1" type="ORF">EG343_07250</name>
</gene>
<dbReference type="InterPro" id="IPR036583">
    <property type="entry name" value="23S_rRNA_IVS_sf"/>
</dbReference>
<dbReference type="RefSeq" id="WP_123857157.1">
    <property type="nucleotide sequence ID" value="NZ_CP033923.1"/>
</dbReference>
<proteinExistence type="predicted"/>
<dbReference type="NCBIfam" id="TIGR02436">
    <property type="entry name" value="four helix bundle protein"/>
    <property type="match status" value="1"/>
</dbReference>
<accession>A0AAD0YL06</accession>
<sequence>MGTIKRFEDLEIWKLSRELCKEVYHIVESTHLKNNFKLCSQIDGSSGSIMDNIAEGFERNGNREFIQFLSIAKASCGETRSQLYRVYDRNFISQEKFETLIEVTETLSKKINSFIKYLNTTDLKGTKYKP</sequence>